<dbReference type="STRING" id="33978.A6M13_01640"/>
<feature type="transmembrane region" description="Helical" evidence="1">
    <location>
        <begin position="74"/>
        <end position="106"/>
    </location>
</feature>
<reference evidence="2 3" key="1">
    <citation type="submission" date="2016-07" db="EMBL/GenBank/DDBJ databases">
        <title>Caryophanon tenue genome sequencing.</title>
        <authorList>
            <person name="Verma A."/>
            <person name="Pal Y."/>
            <person name="Krishnamurthi S."/>
        </authorList>
    </citation>
    <scope>NUCLEOTIDE SEQUENCE [LARGE SCALE GENOMIC DNA]</scope>
    <source>
        <strain evidence="2 3">DSM 14152</strain>
    </source>
</reference>
<feature type="transmembrane region" description="Helical" evidence="1">
    <location>
        <begin position="146"/>
        <end position="166"/>
    </location>
</feature>
<dbReference type="Pfam" id="PF06691">
    <property type="entry name" value="DUF1189"/>
    <property type="match status" value="1"/>
</dbReference>
<protein>
    <recommendedName>
        <fullName evidence="4">DUF1189 domain-containing protein</fullName>
    </recommendedName>
</protein>
<comment type="caution">
    <text evidence="2">The sequence shown here is derived from an EMBL/GenBank/DDBJ whole genome shotgun (WGS) entry which is preliminary data.</text>
</comment>
<organism evidence="2 3">
    <name type="scientific">Caryophanon tenue</name>
    <dbReference type="NCBI Taxonomy" id="33978"/>
    <lineage>
        <taxon>Bacteria</taxon>
        <taxon>Bacillati</taxon>
        <taxon>Bacillota</taxon>
        <taxon>Bacilli</taxon>
        <taxon>Bacillales</taxon>
        <taxon>Caryophanaceae</taxon>
        <taxon>Caryophanon</taxon>
    </lineage>
</organism>
<sequence length="182" mass="21233">MQLSLSQLCKYSIFYPKRLAAFRMLTIGKTMQYVFFFITFITIATFLHFVLTLQHGSNQFEAVLSYIDAQQMTWILYPFAFIALFVSNTLLIMCQISLYAAIGYGIGYFHYRIEYRHLWRTAAFAMTIYYILHLISPFLTTSYSNMLQLVGIAITITYILIALRKYPKKPLPAKKKESFSSQ</sequence>
<name>A0A1C0YN29_9BACL</name>
<keyword evidence="1" id="KW-1133">Transmembrane helix</keyword>
<dbReference type="OrthoDB" id="1903376at2"/>
<gene>
    <name evidence="2" type="ORF">A6M13_01640</name>
</gene>
<keyword evidence="1" id="KW-0812">Transmembrane</keyword>
<evidence type="ECO:0000313" key="3">
    <source>
        <dbReference type="Proteomes" id="UP000093199"/>
    </source>
</evidence>
<dbReference type="InterPro" id="IPR009574">
    <property type="entry name" value="DUF1189"/>
</dbReference>
<dbReference type="Proteomes" id="UP000093199">
    <property type="component" value="Unassembled WGS sequence"/>
</dbReference>
<accession>A0A1C0YN29</accession>
<keyword evidence="3" id="KW-1185">Reference proteome</keyword>
<keyword evidence="1" id="KW-0472">Membrane</keyword>
<dbReference type="RefSeq" id="WP_066542367.1">
    <property type="nucleotide sequence ID" value="NZ_MASJ01000001.1"/>
</dbReference>
<evidence type="ECO:0000313" key="2">
    <source>
        <dbReference type="EMBL" id="OCS88574.1"/>
    </source>
</evidence>
<dbReference type="EMBL" id="MASJ01000001">
    <property type="protein sequence ID" value="OCS88574.1"/>
    <property type="molecule type" value="Genomic_DNA"/>
</dbReference>
<evidence type="ECO:0000256" key="1">
    <source>
        <dbReference type="SAM" id="Phobius"/>
    </source>
</evidence>
<proteinExistence type="predicted"/>
<feature type="transmembrane region" description="Helical" evidence="1">
    <location>
        <begin position="118"/>
        <end position="140"/>
    </location>
</feature>
<dbReference type="AlphaFoldDB" id="A0A1C0YN29"/>
<feature type="transmembrane region" description="Helical" evidence="1">
    <location>
        <begin position="33"/>
        <end position="54"/>
    </location>
</feature>
<evidence type="ECO:0008006" key="4">
    <source>
        <dbReference type="Google" id="ProtNLM"/>
    </source>
</evidence>